<dbReference type="EMBL" id="CP069031">
    <property type="protein sequence ID" value="QRC99057.1"/>
    <property type="molecule type" value="Genomic_DNA"/>
</dbReference>
<feature type="compositionally biased region" description="Basic residues" evidence="1">
    <location>
        <begin position="305"/>
        <end position="314"/>
    </location>
</feature>
<feature type="region of interest" description="Disordered" evidence="1">
    <location>
        <begin position="268"/>
        <end position="419"/>
    </location>
</feature>
<organism evidence="2 3">
    <name type="scientific">Phaeosphaeria nodorum (strain SN15 / ATCC MYA-4574 / FGSC 10173)</name>
    <name type="common">Glume blotch fungus</name>
    <name type="synonym">Parastagonospora nodorum</name>
    <dbReference type="NCBI Taxonomy" id="321614"/>
    <lineage>
        <taxon>Eukaryota</taxon>
        <taxon>Fungi</taxon>
        <taxon>Dikarya</taxon>
        <taxon>Ascomycota</taxon>
        <taxon>Pezizomycotina</taxon>
        <taxon>Dothideomycetes</taxon>
        <taxon>Pleosporomycetidae</taxon>
        <taxon>Pleosporales</taxon>
        <taxon>Pleosporineae</taxon>
        <taxon>Phaeosphaeriaceae</taxon>
        <taxon>Parastagonospora</taxon>
    </lineage>
</organism>
<protein>
    <submittedName>
        <fullName evidence="2">Uncharacterized protein</fullName>
    </submittedName>
</protein>
<accession>A0A7U2I4F8</accession>
<keyword evidence="3" id="KW-1185">Reference proteome</keyword>
<feature type="compositionally biased region" description="Polar residues" evidence="1">
    <location>
        <begin position="52"/>
        <end position="65"/>
    </location>
</feature>
<evidence type="ECO:0000313" key="2">
    <source>
        <dbReference type="EMBL" id="QRC99057.1"/>
    </source>
</evidence>
<name>A0A7U2I4F8_PHANO</name>
<gene>
    <name evidence="2" type="ORF">JI435_064030</name>
</gene>
<reference evidence="3" key="1">
    <citation type="journal article" date="2021" name="BMC Genomics">
        <title>Chromosome-level genome assembly and manually-curated proteome of model necrotroph Parastagonospora nodorum Sn15 reveals a genome-wide trove of candidate effector homologs, and redundancy of virulence-related functions within an accessory chromosome.</title>
        <authorList>
            <person name="Bertazzoni S."/>
            <person name="Jones D.A.B."/>
            <person name="Phan H.T."/>
            <person name="Tan K.-C."/>
            <person name="Hane J.K."/>
        </authorList>
    </citation>
    <scope>NUCLEOTIDE SEQUENCE [LARGE SCALE GENOMIC DNA]</scope>
    <source>
        <strain evidence="3">SN15 / ATCC MYA-4574 / FGSC 10173)</strain>
    </source>
</reference>
<feature type="region of interest" description="Disordered" evidence="1">
    <location>
        <begin position="49"/>
        <end position="73"/>
    </location>
</feature>
<evidence type="ECO:0000256" key="1">
    <source>
        <dbReference type="SAM" id="MobiDB-lite"/>
    </source>
</evidence>
<proteinExistence type="predicted"/>
<dbReference type="VEuPathDB" id="FungiDB:JI435_064030"/>
<dbReference type="Proteomes" id="UP000663193">
    <property type="component" value="Chromosome 9"/>
</dbReference>
<feature type="region of interest" description="Disordered" evidence="1">
    <location>
        <begin position="183"/>
        <end position="222"/>
    </location>
</feature>
<sequence>MSSRTDSAWPPLSADSNTIMAWCLAYDRPTQFYTQRLGLHHKEAFPLERNPVSEQGSPSQNNFTTEKTKKGKPTFEGEVASQCKCLHKMIMEAVQRIADRYHTKEELETAVKLQHDLSISETTRPLLVHVGPIIWNKSEPYQTKIIPSQYPRHLKFQNENDLQTIMLYVYCWIIGRVARAQANRRSSSRRLPRSKRTTLEISLSSSEEGDQDDFDTSGNSDKCTAYVFDNGQSGTNRYGRRINNPLVPVAPMLPMVSNKTTSATLPGVNQPGAEESSKTMASGHRGNALIDGDDSGTFQPDRPTHRTGIKRRGHSTIDAPLSKVAKAKHASPTPALITRRKARVLDTEEAAGTTSYPSPPLLQLNELEEASNGRNFPNIRPGCPSDRNKATVTRDTGDPNSEDMAPNQHSKFTSLPPVKEHGSITVTAPTDAASDNEDGDNDSVQGLEVPGAEAMHVCYDNEYDRERLATELFDVLFGKLQKLDIVIVESTLDLLESIYEMNRLRPTNLSMANLGRYRDSFDQWLKCFRLVIQYYKDTKFTGNLSERSAFKMTLPGNLAKSMTQILLRGR</sequence>
<feature type="compositionally biased region" description="Basic residues" evidence="1">
    <location>
        <begin position="186"/>
        <end position="196"/>
    </location>
</feature>
<evidence type="ECO:0000313" key="3">
    <source>
        <dbReference type="Proteomes" id="UP000663193"/>
    </source>
</evidence>
<dbReference type="AlphaFoldDB" id="A0A7U2I4F8"/>